<keyword evidence="4" id="KW-1185">Reference proteome</keyword>
<organism evidence="3 4">
    <name type="scientific">Catellatospora bangladeshensis</name>
    <dbReference type="NCBI Taxonomy" id="310355"/>
    <lineage>
        <taxon>Bacteria</taxon>
        <taxon>Bacillati</taxon>
        <taxon>Actinomycetota</taxon>
        <taxon>Actinomycetes</taxon>
        <taxon>Micromonosporales</taxon>
        <taxon>Micromonosporaceae</taxon>
        <taxon>Catellatospora</taxon>
    </lineage>
</organism>
<proteinExistence type="predicted"/>
<dbReference type="InterPro" id="IPR001345">
    <property type="entry name" value="PG/BPGM_mutase_AS"/>
</dbReference>
<comment type="caution">
    <text evidence="3">The sequence shown here is derived from an EMBL/GenBank/DDBJ whole genome shotgun (WGS) entry which is preliminary data.</text>
</comment>
<dbReference type="PROSITE" id="PS00175">
    <property type="entry name" value="PG_MUTASE"/>
    <property type="match status" value="1"/>
</dbReference>
<evidence type="ECO:0000313" key="4">
    <source>
        <dbReference type="Proteomes" id="UP000601223"/>
    </source>
</evidence>
<keyword evidence="2" id="KW-0413">Isomerase</keyword>
<dbReference type="GO" id="GO:0005737">
    <property type="term" value="C:cytoplasm"/>
    <property type="evidence" value="ECO:0007669"/>
    <property type="project" value="TreeGrafter"/>
</dbReference>
<evidence type="ECO:0000256" key="2">
    <source>
        <dbReference type="ARBA" id="ARBA00023235"/>
    </source>
</evidence>
<accession>A0A8J3JTE6</accession>
<name>A0A8J3JTE6_9ACTN</name>
<dbReference type="InterPro" id="IPR029033">
    <property type="entry name" value="His_PPase_superfam"/>
</dbReference>
<dbReference type="AlphaFoldDB" id="A0A8J3JTE6"/>
<dbReference type="CDD" id="cd07067">
    <property type="entry name" value="HP_PGM_like"/>
    <property type="match status" value="1"/>
</dbReference>
<sequence>MNELGWLGVVRHGESVGNLAALRAEQEGAERLDLAPRDPDVPLSPLGREQAAAVGRWLRTVPQPDLVLISPYLRTVETARAALAGLDLPTSCDERLRDRDLGQLDLLTTHGVRSLYPQEAERRARLGKFYYRPPGGESWADVALRLRALLADLRRDHPGGRVLLVTHDVVVQLVRYLVEDMTEQELMEAARRQAIANASVSTWTGDGGGRLAARAFNDIAHLRAQDTEPTAEEGVRAEPV</sequence>
<dbReference type="InterPro" id="IPR013078">
    <property type="entry name" value="His_Pase_superF_clade-1"/>
</dbReference>
<dbReference type="Proteomes" id="UP000601223">
    <property type="component" value="Unassembled WGS sequence"/>
</dbReference>
<dbReference type="EMBL" id="BONF01000025">
    <property type="protein sequence ID" value="GIF82824.1"/>
    <property type="molecule type" value="Genomic_DNA"/>
</dbReference>
<evidence type="ECO:0000256" key="1">
    <source>
        <dbReference type="ARBA" id="ARBA00023152"/>
    </source>
</evidence>
<dbReference type="SUPFAM" id="SSF53254">
    <property type="entry name" value="Phosphoglycerate mutase-like"/>
    <property type="match status" value="1"/>
</dbReference>
<dbReference type="InterPro" id="IPR050275">
    <property type="entry name" value="PGM_Phosphatase"/>
</dbReference>
<dbReference type="Gene3D" id="3.40.50.1240">
    <property type="entry name" value="Phosphoglycerate mutase-like"/>
    <property type="match status" value="1"/>
</dbReference>
<reference evidence="3 4" key="1">
    <citation type="submission" date="2021-01" db="EMBL/GenBank/DDBJ databases">
        <title>Whole genome shotgun sequence of Catellatospora bangladeshensis NBRC 107357.</title>
        <authorList>
            <person name="Komaki H."/>
            <person name="Tamura T."/>
        </authorList>
    </citation>
    <scope>NUCLEOTIDE SEQUENCE [LARGE SCALE GENOMIC DNA]</scope>
    <source>
        <strain evidence="3 4">NBRC 107357</strain>
    </source>
</reference>
<evidence type="ECO:0000313" key="3">
    <source>
        <dbReference type="EMBL" id="GIF82824.1"/>
    </source>
</evidence>
<dbReference type="RefSeq" id="WP_203748684.1">
    <property type="nucleotide sequence ID" value="NZ_BONF01000025.1"/>
</dbReference>
<dbReference type="GO" id="GO:0016791">
    <property type="term" value="F:phosphatase activity"/>
    <property type="evidence" value="ECO:0007669"/>
    <property type="project" value="TreeGrafter"/>
</dbReference>
<dbReference type="PANTHER" id="PTHR48100:SF1">
    <property type="entry name" value="HISTIDINE PHOSPHATASE FAMILY PROTEIN-RELATED"/>
    <property type="match status" value="1"/>
</dbReference>
<gene>
    <name evidence="3" type="primary">gpm_2</name>
    <name evidence="3" type="ORF">Cba03nite_41730</name>
</gene>
<dbReference type="PANTHER" id="PTHR48100">
    <property type="entry name" value="BROAD-SPECIFICITY PHOSPHATASE YOR283W-RELATED"/>
    <property type="match status" value="1"/>
</dbReference>
<dbReference type="SMART" id="SM00855">
    <property type="entry name" value="PGAM"/>
    <property type="match status" value="1"/>
</dbReference>
<keyword evidence="1" id="KW-0324">Glycolysis</keyword>
<protein>
    <submittedName>
        <fullName evidence="3">Phosphoglycerate mutase</fullName>
    </submittedName>
</protein>
<dbReference type="Pfam" id="PF00300">
    <property type="entry name" value="His_Phos_1"/>
    <property type="match status" value="1"/>
</dbReference>